<organism evidence="12 13">
    <name type="scientific">Scleropages formosus</name>
    <name type="common">Asian bonytongue</name>
    <name type="synonym">Osteoglossum formosum</name>
    <dbReference type="NCBI Taxonomy" id="113540"/>
    <lineage>
        <taxon>Eukaryota</taxon>
        <taxon>Metazoa</taxon>
        <taxon>Chordata</taxon>
        <taxon>Craniata</taxon>
        <taxon>Vertebrata</taxon>
        <taxon>Euteleostomi</taxon>
        <taxon>Actinopterygii</taxon>
        <taxon>Neopterygii</taxon>
        <taxon>Teleostei</taxon>
        <taxon>Osteoglossocephala</taxon>
        <taxon>Osteoglossomorpha</taxon>
        <taxon>Osteoglossiformes</taxon>
        <taxon>Osteoglossidae</taxon>
        <taxon>Scleropages</taxon>
    </lineage>
</organism>
<keyword evidence="3 10" id="KW-1133">Transmembrane helix</keyword>
<keyword evidence="6 9" id="KW-0675">Receptor</keyword>
<keyword evidence="13" id="KW-1185">Reference proteome</keyword>
<dbReference type="OrthoDB" id="6503655at2759"/>
<keyword evidence="4 9" id="KW-0297">G-protein coupled receptor</keyword>
<protein>
    <submittedName>
        <fullName evidence="12">Uracil nucleotide/cysteinyl leukotriene receptor-like</fullName>
    </submittedName>
</protein>
<comment type="subcellular location">
    <subcellularLocation>
        <location evidence="1">Membrane</location>
        <topology evidence="1">Multi-pass membrane protein</topology>
    </subcellularLocation>
</comment>
<evidence type="ECO:0000256" key="10">
    <source>
        <dbReference type="SAM" id="Phobius"/>
    </source>
</evidence>
<dbReference type="GO" id="GO:0007200">
    <property type="term" value="P:phospholipase C-activating G protein-coupled receptor signaling pathway"/>
    <property type="evidence" value="ECO:0007669"/>
    <property type="project" value="TreeGrafter"/>
</dbReference>
<dbReference type="Ensembl" id="ENSSFOT00015004198.2">
    <property type="protein sequence ID" value="ENSSFOP00015004130.2"/>
    <property type="gene ID" value="ENSSFOG00015002700.2"/>
</dbReference>
<evidence type="ECO:0000313" key="12">
    <source>
        <dbReference type="Ensembl" id="ENSSFOP00015004130.2"/>
    </source>
</evidence>
<feature type="transmembrane region" description="Helical" evidence="10">
    <location>
        <begin position="65"/>
        <end position="86"/>
    </location>
</feature>
<dbReference type="PANTHER" id="PTHR24232:SF105">
    <property type="entry name" value="URACIL NUCLEOTIDE_CYSTEINYL LEUKOTRIENE RECEPTOR-LIKE"/>
    <property type="match status" value="1"/>
</dbReference>
<evidence type="ECO:0000256" key="3">
    <source>
        <dbReference type="ARBA" id="ARBA00022989"/>
    </source>
</evidence>
<dbReference type="PANTHER" id="PTHR24232">
    <property type="entry name" value="G-PROTEIN COUPLED RECEPTOR"/>
    <property type="match status" value="1"/>
</dbReference>
<dbReference type="Gene3D" id="1.20.1070.10">
    <property type="entry name" value="Rhodopsin 7-helix transmembrane proteins"/>
    <property type="match status" value="1"/>
</dbReference>
<reference evidence="12" key="3">
    <citation type="submission" date="2025-09" db="UniProtKB">
        <authorList>
            <consortium name="Ensembl"/>
        </authorList>
    </citation>
    <scope>IDENTIFICATION</scope>
</reference>
<proteinExistence type="inferred from homology"/>
<dbReference type="SUPFAM" id="SSF81321">
    <property type="entry name" value="Family A G protein-coupled receptor-like"/>
    <property type="match status" value="1"/>
</dbReference>
<feature type="transmembrane region" description="Helical" evidence="10">
    <location>
        <begin position="29"/>
        <end position="53"/>
    </location>
</feature>
<evidence type="ECO:0000256" key="2">
    <source>
        <dbReference type="ARBA" id="ARBA00022692"/>
    </source>
</evidence>
<feature type="transmembrane region" description="Helical" evidence="10">
    <location>
        <begin position="143"/>
        <end position="165"/>
    </location>
</feature>
<dbReference type="GO" id="GO:0005886">
    <property type="term" value="C:plasma membrane"/>
    <property type="evidence" value="ECO:0007669"/>
    <property type="project" value="TreeGrafter"/>
</dbReference>
<dbReference type="GO" id="GO:0035025">
    <property type="term" value="P:positive regulation of Rho protein signal transduction"/>
    <property type="evidence" value="ECO:0007669"/>
    <property type="project" value="TreeGrafter"/>
</dbReference>
<keyword evidence="2 9" id="KW-0812">Transmembrane</keyword>
<name>A0A8C9QWS1_SCLFO</name>
<feature type="domain" description="G-protein coupled receptors family 1 profile" evidence="11">
    <location>
        <begin position="45"/>
        <end position="297"/>
    </location>
</feature>
<reference evidence="12 13" key="1">
    <citation type="submission" date="2019-04" db="EMBL/GenBank/DDBJ databases">
        <authorList>
            <consortium name="Wellcome Sanger Institute Data Sharing"/>
        </authorList>
    </citation>
    <scope>NUCLEOTIDE SEQUENCE [LARGE SCALE GENOMIC DNA]</scope>
</reference>
<evidence type="ECO:0000256" key="5">
    <source>
        <dbReference type="ARBA" id="ARBA00023136"/>
    </source>
</evidence>
<feature type="transmembrane region" description="Helical" evidence="10">
    <location>
        <begin position="192"/>
        <end position="215"/>
    </location>
</feature>
<dbReference type="GeneTree" id="ENSGT01150000286998"/>
<evidence type="ECO:0000313" key="13">
    <source>
        <dbReference type="Proteomes" id="UP000694397"/>
    </source>
</evidence>
<dbReference type="InterPro" id="IPR017452">
    <property type="entry name" value="GPCR_Rhodpsn_7TM"/>
</dbReference>
<gene>
    <name evidence="12" type="primary">LOC108937073</name>
</gene>
<keyword evidence="5 10" id="KW-0472">Membrane</keyword>
<evidence type="ECO:0000256" key="1">
    <source>
        <dbReference type="ARBA" id="ARBA00004141"/>
    </source>
</evidence>
<accession>A0A8C9QWS1</accession>
<evidence type="ECO:0000256" key="4">
    <source>
        <dbReference type="ARBA" id="ARBA00023040"/>
    </source>
</evidence>
<reference evidence="12" key="2">
    <citation type="submission" date="2025-08" db="UniProtKB">
        <authorList>
            <consortium name="Ensembl"/>
        </authorList>
    </citation>
    <scope>IDENTIFICATION</scope>
</reference>
<feature type="transmembrane region" description="Helical" evidence="10">
    <location>
        <begin position="236"/>
        <end position="253"/>
    </location>
</feature>
<dbReference type="PROSITE" id="PS50262">
    <property type="entry name" value="G_PROTEIN_RECEP_F1_2"/>
    <property type="match status" value="1"/>
</dbReference>
<feature type="transmembrane region" description="Helical" evidence="10">
    <location>
        <begin position="281"/>
        <end position="300"/>
    </location>
</feature>
<dbReference type="AlphaFoldDB" id="A0A8C9QWS1"/>
<dbReference type="GO" id="GO:0004930">
    <property type="term" value="F:G protein-coupled receptor activity"/>
    <property type="evidence" value="ECO:0007669"/>
    <property type="project" value="UniProtKB-KW"/>
</dbReference>
<keyword evidence="8 9" id="KW-0807">Transducer</keyword>
<dbReference type="InterPro" id="IPR000276">
    <property type="entry name" value="GPCR_Rhodpsn"/>
</dbReference>
<evidence type="ECO:0000259" key="11">
    <source>
        <dbReference type="PROSITE" id="PS50262"/>
    </source>
</evidence>
<evidence type="ECO:0000256" key="7">
    <source>
        <dbReference type="ARBA" id="ARBA00023180"/>
    </source>
</evidence>
<evidence type="ECO:0000256" key="9">
    <source>
        <dbReference type="RuleBase" id="RU000688"/>
    </source>
</evidence>
<dbReference type="Pfam" id="PF00001">
    <property type="entry name" value="7tm_1"/>
    <property type="match status" value="1"/>
</dbReference>
<comment type="similarity">
    <text evidence="9">Belongs to the G-protein coupled receptor 1 family.</text>
</comment>
<dbReference type="PROSITE" id="PS00237">
    <property type="entry name" value="G_PROTEIN_RECEP_F1_1"/>
    <property type="match status" value="1"/>
</dbReference>
<dbReference type="PRINTS" id="PR01157">
    <property type="entry name" value="P2YPURNOCPTR"/>
</dbReference>
<sequence>VPWNVPMMLNSSGEQQVNWNIKESHLENIFFACFYVALLVIGVPANTLALWVFSQQKKNSPSKVFITNLAVADLFYVMILPMRVAYHVMDGFWPFGEILCRLVGYLFYLNMYCSLYFMACISLDRFLALVLPVQSLALRQKSVISRVISVLLWLFLGISMMPLLITHQTVKVNNSTWTVCLQLYREKPSSQALVSLAVAFSVPSVVMVTSYTLILHKLRSLRQSERSPMVRKAIRTVTLTLLIYIVAFVPYHVNRFIYIASFAHQNITAGEAASLWLTNRIASSLTCVSGVLDPVLYFFLISNYRKSVVRLFCRTQERDRLKGLIMLVRFSINPHLLAIK</sequence>
<dbReference type="Proteomes" id="UP000694397">
    <property type="component" value="Chromosome 9"/>
</dbReference>
<keyword evidence="7" id="KW-0325">Glycoprotein</keyword>
<feature type="transmembrane region" description="Helical" evidence="10">
    <location>
        <begin position="106"/>
        <end position="131"/>
    </location>
</feature>
<evidence type="ECO:0000256" key="6">
    <source>
        <dbReference type="ARBA" id="ARBA00023170"/>
    </source>
</evidence>
<evidence type="ECO:0000256" key="8">
    <source>
        <dbReference type="ARBA" id="ARBA00023224"/>
    </source>
</evidence>
<dbReference type="PRINTS" id="PR00237">
    <property type="entry name" value="GPCRRHODOPSN"/>
</dbReference>